<reference evidence="1" key="1">
    <citation type="journal article" date="2014" name="Front. Microbiol.">
        <title>High frequency of phylogenetically diverse reductive dehalogenase-homologous genes in deep subseafloor sedimentary metagenomes.</title>
        <authorList>
            <person name="Kawai M."/>
            <person name="Futagami T."/>
            <person name="Toyoda A."/>
            <person name="Takaki Y."/>
            <person name="Nishi S."/>
            <person name="Hori S."/>
            <person name="Arai W."/>
            <person name="Tsubouchi T."/>
            <person name="Morono Y."/>
            <person name="Uchiyama I."/>
            <person name="Ito T."/>
            <person name="Fujiyama A."/>
            <person name="Inagaki F."/>
            <person name="Takami H."/>
        </authorList>
    </citation>
    <scope>NUCLEOTIDE SEQUENCE</scope>
    <source>
        <strain evidence="1">Expedition CK06-06</strain>
    </source>
</reference>
<evidence type="ECO:0000313" key="2">
    <source>
        <dbReference type="EMBL" id="GAI96490.1"/>
    </source>
</evidence>
<protein>
    <submittedName>
        <fullName evidence="1">Uncharacterized protein</fullName>
    </submittedName>
</protein>
<dbReference type="AlphaFoldDB" id="X1T369"/>
<dbReference type="EMBL" id="BARW01020853">
    <property type="protein sequence ID" value="GAI96490.1"/>
    <property type="molecule type" value="Genomic_DNA"/>
</dbReference>
<evidence type="ECO:0000313" key="1">
    <source>
        <dbReference type="EMBL" id="GAI85851.1"/>
    </source>
</evidence>
<accession>X1T369</accession>
<proteinExistence type="predicted"/>
<name>X1T369_9ZZZZ</name>
<dbReference type="EMBL" id="BARW01008593">
    <property type="protein sequence ID" value="GAI85851.1"/>
    <property type="molecule type" value="Genomic_DNA"/>
</dbReference>
<gene>
    <name evidence="1" type="ORF">S12H4_17549</name>
    <name evidence="2" type="ORF">S12H4_35149</name>
</gene>
<organism evidence="1">
    <name type="scientific">marine sediment metagenome</name>
    <dbReference type="NCBI Taxonomy" id="412755"/>
    <lineage>
        <taxon>unclassified sequences</taxon>
        <taxon>metagenomes</taxon>
        <taxon>ecological metagenomes</taxon>
    </lineage>
</organism>
<sequence length="55" mass="6100">MSQVDDLQNSRIESLDVRLRSVEQAVVELAQLSKWIKYGVLVLGATLGIDIQSLT</sequence>
<comment type="caution">
    <text evidence="1">The sequence shown here is derived from an EMBL/GenBank/DDBJ whole genome shotgun (WGS) entry which is preliminary data.</text>
</comment>